<evidence type="ECO:0000313" key="7">
    <source>
        <dbReference type="EMBL" id="KAK7237893.1"/>
    </source>
</evidence>
<keyword evidence="8" id="KW-1185">Reference proteome</keyword>
<gene>
    <name evidence="7" type="ORF">SO694_00022470</name>
</gene>
<evidence type="ECO:0000256" key="3">
    <source>
        <dbReference type="ARBA" id="ARBA00022723"/>
    </source>
</evidence>
<dbReference type="PANTHER" id="PTHR46081:SF8">
    <property type="entry name" value="PEPTIDE METHIONINE SULFOXIDE REDUCTASE 2"/>
    <property type="match status" value="1"/>
</dbReference>
<sequence>MALPPSRSDGTPFPCQLTEDEYKAKLTGSQYRCLRQGGTEAYRRGEFCNFFPEDGYMACDRPRAACDIPLYSAKSKFADPGWDAYASCYWTGSTCHVGVRPDGSALENFCNNCGSHLGHVFFRDPHSPAPTKERH</sequence>
<dbReference type="InterPro" id="IPR011057">
    <property type="entry name" value="Mss4-like_sf"/>
</dbReference>
<dbReference type="PANTHER" id="PTHR46081">
    <property type="entry name" value="PEPTIDE METHIONINE SULFOXIDE REDUCTASE 2"/>
    <property type="match status" value="1"/>
</dbReference>
<evidence type="ECO:0000259" key="6">
    <source>
        <dbReference type="PROSITE" id="PS51790"/>
    </source>
</evidence>
<dbReference type="EMBL" id="JBBJCI010000231">
    <property type="protein sequence ID" value="KAK7237893.1"/>
    <property type="molecule type" value="Genomic_DNA"/>
</dbReference>
<accession>A0ABR1FT85</accession>
<dbReference type="Proteomes" id="UP001363151">
    <property type="component" value="Unassembled WGS sequence"/>
</dbReference>
<keyword evidence="4" id="KW-0862">Zinc</keyword>
<name>A0ABR1FT85_AURAN</name>
<dbReference type="SUPFAM" id="SSF51316">
    <property type="entry name" value="Mss4-like"/>
    <property type="match status" value="1"/>
</dbReference>
<evidence type="ECO:0000256" key="1">
    <source>
        <dbReference type="ARBA" id="ARBA00001947"/>
    </source>
</evidence>
<reference evidence="7 8" key="1">
    <citation type="submission" date="2024-03" db="EMBL/GenBank/DDBJ databases">
        <title>Aureococcus anophagefferens CCMP1851 and Kratosvirus quantuckense: Draft genome of a second virus-susceptible host strain in the model system.</title>
        <authorList>
            <person name="Chase E."/>
            <person name="Truchon A.R."/>
            <person name="Schepens W."/>
            <person name="Wilhelm S.W."/>
        </authorList>
    </citation>
    <scope>NUCLEOTIDE SEQUENCE [LARGE SCALE GENOMIC DNA]</scope>
    <source>
        <strain evidence="7 8">CCMP1851</strain>
    </source>
</reference>
<evidence type="ECO:0000313" key="8">
    <source>
        <dbReference type="Proteomes" id="UP001363151"/>
    </source>
</evidence>
<comment type="cofactor">
    <cofactor evidence="1">
        <name>Zn(2+)</name>
        <dbReference type="ChEBI" id="CHEBI:29105"/>
    </cofactor>
</comment>
<feature type="domain" description="MsrB" evidence="6">
    <location>
        <begin position="19"/>
        <end position="135"/>
    </location>
</feature>
<evidence type="ECO:0000256" key="5">
    <source>
        <dbReference type="ARBA" id="ARBA00023002"/>
    </source>
</evidence>
<comment type="similarity">
    <text evidence="2">Belongs to the MsrB Met sulfoxide reductase family.</text>
</comment>
<organism evidence="7 8">
    <name type="scientific">Aureococcus anophagefferens</name>
    <name type="common">Harmful bloom alga</name>
    <dbReference type="NCBI Taxonomy" id="44056"/>
    <lineage>
        <taxon>Eukaryota</taxon>
        <taxon>Sar</taxon>
        <taxon>Stramenopiles</taxon>
        <taxon>Ochrophyta</taxon>
        <taxon>Pelagophyceae</taxon>
        <taxon>Pelagomonadales</taxon>
        <taxon>Pelagomonadaceae</taxon>
        <taxon>Aureococcus</taxon>
    </lineage>
</organism>
<dbReference type="PROSITE" id="PS51790">
    <property type="entry name" value="MSRB"/>
    <property type="match status" value="1"/>
</dbReference>
<protein>
    <submittedName>
        <fullName evidence="7">Peptide-methionine (R)-S-oxide reductase</fullName>
    </submittedName>
</protein>
<evidence type="ECO:0000256" key="2">
    <source>
        <dbReference type="ARBA" id="ARBA00007174"/>
    </source>
</evidence>
<dbReference type="InterPro" id="IPR002579">
    <property type="entry name" value="Met_Sox_Rdtase_MsrB_dom"/>
</dbReference>
<dbReference type="InterPro" id="IPR028427">
    <property type="entry name" value="Met_Sox_Rdtase_MsrB"/>
</dbReference>
<comment type="caution">
    <text evidence="7">The sequence shown here is derived from an EMBL/GenBank/DDBJ whole genome shotgun (WGS) entry which is preliminary data.</text>
</comment>
<keyword evidence="5" id="KW-0560">Oxidoreductase</keyword>
<evidence type="ECO:0000256" key="4">
    <source>
        <dbReference type="ARBA" id="ARBA00022833"/>
    </source>
</evidence>
<proteinExistence type="inferred from homology"/>
<dbReference type="Gene3D" id="2.170.150.20">
    <property type="entry name" value="Peptide methionine sulfoxide reductase"/>
    <property type="match status" value="1"/>
</dbReference>
<dbReference type="Pfam" id="PF01641">
    <property type="entry name" value="SelR"/>
    <property type="match status" value="1"/>
</dbReference>
<keyword evidence="3" id="KW-0479">Metal-binding</keyword>